<dbReference type="PRINTS" id="PR00926">
    <property type="entry name" value="MITOCARRIER"/>
</dbReference>
<dbReference type="GO" id="GO:0005743">
    <property type="term" value="C:mitochondrial inner membrane"/>
    <property type="evidence" value="ECO:0007669"/>
    <property type="project" value="UniProtKB-SubCell"/>
</dbReference>
<dbReference type="Pfam" id="PF00153">
    <property type="entry name" value="Mito_carr"/>
    <property type="match status" value="3"/>
</dbReference>
<comment type="caution">
    <text evidence="13">The sequence shown here is derived from an EMBL/GenBank/DDBJ whole genome shotgun (WGS) entry which is preliminary data.</text>
</comment>
<keyword evidence="6" id="KW-0999">Mitochondrion inner membrane</keyword>
<dbReference type="PANTHER" id="PTHR45678:SF15">
    <property type="entry name" value="MITOCHONDRIAL SUBSTRATE CARRIER FAMILY PROTEIN X"/>
    <property type="match status" value="1"/>
</dbReference>
<evidence type="ECO:0000256" key="10">
    <source>
        <dbReference type="PROSITE-ProRule" id="PRU00282"/>
    </source>
</evidence>
<name>A0ABD3M5L4_9STRA</name>
<keyword evidence="9 10" id="KW-0472">Membrane</keyword>
<protein>
    <submittedName>
        <fullName evidence="13">Uncharacterized protein</fullName>
    </submittedName>
</protein>
<evidence type="ECO:0000313" key="14">
    <source>
        <dbReference type="Proteomes" id="UP001530293"/>
    </source>
</evidence>
<evidence type="ECO:0000256" key="12">
    <source>
        <dbReference type="SAM" id="MobiDB-lite"/>
    </source>
</evidence>
<reference evidence="13 14" key="1">
    <citation type="submission" date="2024-10" db="EMBL/GenBank/DDBJ databases">
        <title>Updated reference genomes for cyclostephanoid diatoms.</title>
        <authorList>
            <person name="Roberts W.R."/>
            <person name="Alverson A.J."/>
        </authorList>
    </citation>
    <scope>NUCLEOTIDE SEQUENCE [LARGE SCALE GENOMIC DNA]</scope>
    <source>
        <strain evidence="13 14">AJA232-27</strain>
    </source>
</reference>
<evidence type="ECO:0000256" key="5">
    <source>
        <dbReference type="ARBA" id="ARBA00022737"/>
    </source>
</evidence>
<proteinExistence type="inferred from homology"/>
<keyword evidence="7" id="KW-1133">Transmembrane helix</keyword>
<gene>
    <name evidence="13" type="ORF">ACHAWU_003184</name>
</gene>
<evidence type="ECO:0000256" key="4">
    <source>
        <dbReference type="ARBA" id="ARBA00022692"/>
    </source>
</evidence>
<accession>A0ABD3M5L4</accession>
<feature type="repeat" description="Solcar" evidence="10">
    <location>
        <begin position="273"/>
        <end position="355"/>
    </location>
</feature>
<keyword evidence="5" id="KW-0677">Repeat</keyword>
<evidence type="ECO:0000256" key="1">
    <source>
        <dbReference type="ARBA" id="ARBA00004448"/>
    </source>
</evidence>
<dbReference type="SUPFAM" id="SSF103506">
    <property type="entry name" value="Mitochondrial carrier"/>
    <property type="match status" value="1"/>
</dbReference>
<dbReference type="InterPro" id="IPR002067">
    <property type="entry name" value="MCP"/>
</dbReference>
<keyword evidence="4 10" id="KW-0812">Transmembrane</keyword>
<feature type="compositionally biased region" description="Basic and acidic residues" evidence="12">
    <location>
        <begin position="1"/>
        <end position="11"/>
    </location>
</feature>
<keyword evidence="14" id="KW-1185">Reference proteome</keyword>
<keyword evidence="3 11" id="KW-0813">Transport</keyword>
<organism evidence="13 14">
    <name type="scientific">Discostella pseudostelligera</name>
    <dbReference type="NCBI Taxonomy" id="259834"/>
    <lineage>
        <taxon>Eukaryota</taxon>
        <taxon>Sar</taxon>
        <taxon>Stramenopiles</taxon>
        <taxon>Ochrophyta</taxon>
        <taxon>Bacillariophyta</taxon>
        <taxon>Coscinodiscophyceae</taxon>
        <taxon>Thalassiosirophycidae</taxon>
        <taxon>Stephanodiscales</taxon>
        <taxon>Stephanodiscaceae</taxon>
        <taxon>Discostella</taxon>
    </lineage>
</organism>
<dbReference type="Gene3D" id="1.50.40.10">
    <property type="entry name" value="Mitochondrial carrier domain"/>
    <property type="match status" value="2"/>
</dbReference>
<evidence type="ECO:0000256" key="6">
    <source>
        <dbReference type="ARBA" id="ARBA00022792"/>
    </source>
</evidence>
<evidence type="ECO:0000256" key="2">
    <source>
        <dbReference type="ARBA" id="ARBA00006375"/>
    </source>
</evidence>
<feature type="repeat" description="Solcar" evidence="10">
    <location>
        <begin position="87"/>
        <end position="174"/>
    </location>
</feature>
<keyword evidence="8" id="KW-0496">Mitochondrion</keyword>
<evidence type="ECO:0000313" key="13">
    <source>
        <dbReference type="EMBL" id="KAL3758912.1"/>
    </source>
</evidence>
<feature type="region of interest" description="Disordered" evidence="12">
    <location>
        <begin position="1"/>
        <end position="35"/>
    </location>
</feature>
<dbReference type="PANTHER" id="PTHR45678">
    <property type="entry name" value="MITOCHONDRIAL 2-OXODICARBOXYLATE CARRIER 1-RELATED"/>
    <property type="match status" value="1"/>
</dbReference>
<dbReference type="EMBL" id="JALLBG020000216">
    <property type="protein sequence ID" value="KAL3758912.1"/>
    <property type="molecule type" value="Genomic_DNA"/>
</dbReference>
<feature type="repeat" description="Solcar" evidence="10">
    <location>
        <begin position="183"/>
        <end position="262"/>
    </location>
</feature>
<dbReference type="InterPro" id="IPR051028">
    <property type="entry name" value="Mito_Solute_Carrier"/>
</dbReference>
<evidence type="ECO:0000256" key="8">
    <source>
        <dbReference type="ARBA" id="ARBA00023128"/>
    </source>
</evidence>
<evidence type="ECO:0000256" key="11">
    <source>
        <dbReference type="RuleBase" id="RU000488"/>
    </source>
</evidence>
<evidence type="ECO:0000256" key="7">
    <source>
        <dbReference type="ARBA" id="ARBA00022989"/>
    </source>
</evidence>
<evidence type="ECO:0000256" key="9">
    <source>
        <dbReference type="ARBA" id="ARBA00023136"/>
    </source>
</evidence>
<comment type="subcellular location">
    <subcellularLocation>
        <location evidence="1">Mitochondrion inner membrane</location>
        <topology evidence="1">Multi-pass membrane protein</topology>
    </subcellularLocation>
</comment>
<comment type="similarity">
    <text evidence="2 11">Belongs to the mitochondrial carrier (TC 2.A.29) family.</text>
</comment>
<dbReference type="AlphaFoldDB" id="A0ABD3M5L4"/>
<dbReference type="InterPro" id="IPR018108">
    <property type="entry name" value="MCP_transmembrane"/>
</dbReference>
<sequence>MAMLLKYRESTSKSSPVTMTKPPPEPSIGIPSTSSAGKLNILRRATSNLHLIVPEPLPPPSANKKNVIGQQKHTVEIRSGGVIAFRVPLYQKMMVGGLSGVIGLTTVFPVDLIKTRLQILSSGSSSTIGISSVCRDVLTKHGVSGFYRGLGPTAVMVAPEKAIKLGVNDYLRDVFCNFDRTKETIPQQVAAGALTGVVQVAVTNPMEIVKIRLQSADSALTPFMAVRELGLRGLYTGSAVTMMRDVPYNIIFFLTYIQLKRALTSPEGEVSRQRILGSGVAAGMVAAFVGTPMDVVKSRIQMRNSPYTNGALDCARRLYAEGGSSIFFRGAVPRMAVQGPLYGIALLLFELQSQYLSSSAASR</sequence>
<dbReference type="Proteomes" id="UP001530293">
    <property type="component" value="Unassembled WGS sequence"/>
</dbReference>
<evidence type="ECO:0000256" key="3">
    <source>
        <dbReference type="ARBA" id="ARBA00022448"/>
    </source>
</evidence>
<dbReference type="InterPro" id="IPR023395">
    <property type="entry name" value="MCP_dom_sf"/>
</dbReference>
<dbReference type="PROSITE" id="PS50920">
    <property type="entry name" value="SOLCAR"/>
    <property type="match status" value="3"/>
</dbReference>